<accession>A0A9W9NGU8</accession>
<dbReference type="SUPFAM" id="SSF48403">
    <property type="entry name" value="Ankyrin repeat"/>
    <property type="match status" value="1"/>
</dbReference>
<organism evidence="1 2">
    <name type="scientific">Penicillium chermesinum</name>
    <dbReference type="NCBI Taxonomy" id="63820"/>
    <lineage>
        <taxon>Eukaryota</taxon>
        <taxon>Fungi</taxon>
        <taxon>Dikarya</taxon>
        <taxon>Ascomycota</taxon>
        <taxon>Pezizomycotina</taxon>
        <taxon>Eurotiomycetes</taxon>
        <taxon>Eurotiomycetidae</taxon>
        <taxon>Eurotiales</taxon>
        <taxon>Aspergillaceae</taxon>
        <taxon>Penicillium</taxon>
    </lineage>
</organism>
<evidence type="ECO:0000313" key="2">
    <source>
        <dbReference type="Proteomes" id="UP001150941"/>
    </source>
</evidence>
<dbReference type="Proteomes" id="UP001150941">
    <property type="component" value="Unassembled WGS sequence"/>
</dbReference>
<evidence type="ECO:0000313" key="1">
    <source>
        <dbReference type="EMBL" id="KAJ5219730.1"/>
    </source>
</evidence>
<dbReference type="AlphaFoldDB" id="A0A9W9NGU8"/>
<dbReference type="GeneID" id="83205533"/>
<reference evidence="1" key="1">
    <citation type="submission" date="2022-11" db="EMBL/GenBank/DDBJ databases">
        <authorList>
            <person name="Petersen C."/>
        </authorList>
    </citation>
    <scope>NUCLEOTIDE SEQUENCE</scope>
    <source>
        <strain evidence="1">IBT 19713</strain>
    </source>
</reference>
<dbReference type="EMBL" id="JAPQKS010000007">
    <property type="protein sequence ID" value="KAJ5219730.1"/>
    <property type="molecule type" value="Genomic_DNA"/>
</dbReference>
<keyword evidence="2" id="KW-1185">Reference proteome</keyword>
<dbReference type="InterPro" id="IPR036770">
    <property type="entry name" value="Ankyrin_rpt-contain_sf"/>
</dbReference>
<gene>
    <name evidence="1" type="ORF">N7468_008934</name>
</gene>
<dbReference type="OrthoDB" id="21416at2759"/>
<protein>
    <submittedName>
        <fullName evidence="1">Uncharacterized protein</fullName>
    </submittedName>
</protein>
<proteinExistence type="predicted"/>
<name>A0A9W9NGU8_9EURO</name>
<dbReference type="RefSeq" id="XP_058326560.1">
    <property type="nucleotide sequence ID" value="XM_058478230.1"/>
</dbReference>
<comment type="caution">
    <text evidence="1">The sequence shown here is derived from an EMBL/GenBank/DDBJ whole genome shotgun (WGS) entry which is preliminary data.</text>
</comment>
<dbReference type="Gene3D" id="1.25.40.20">
    <property type="entry name" value="Ankyrin repeat-containing domain"/>
    <property type="match status" value="1"/>
</dbReference>
<reference evidence="1" key="2">
    <citation type="journal article" date="2023" name="IMA Fungus">
        <title>Comparative genomic study of the Penicillium genus elucidates a diverse pangenome and 15 lateral gene transfer events.</title>
        <authorList>
            <person name="Petersen C."/>
            <person name="Sorensen T."/>
            <person name="Nielsen M.R."/>
            <person name="Sondergaard T.E."/>
            <person name="Sorensen J.L."/>
            <person name="Fitzpatrick D.A."/>
            <person name="Frisvad J.C."/>
            <person name="Nielsen K.L."/>
        </authorList>
    </citation>
    <scope>NUCLEOTIDE SEQUENCE</scope>
    <source>
        <strain evidence="1">IBT 19713</strain>
    </source>
</reference>
<sequence>MRIHIENVRALDLRRATAEGWEGRVNSLLASGVDPNAHFEAPDSVLSGLVDEDVRAQATGPPQFTVDFTEMPALRLADRWRYGVDPRETIDLAKTARLMTALLRHGADPWGLFRQPIFRYQLYPAVPGASEEPGYDDDELDLTAISLARQGIINETLRQEYDRLGLAGERRRSDSPGYVSRDLGVHVNYEPVLNHEYGSCSVLHSLIEAGSFIQPILEFLGDDLDIERRDPQGRTLFLSACRSTLGLDGAVDGCFMSLQAPDALPNPYSRPGNPWQETGRFAAVCTGPSLLEFFVSRGADLLAVDKFGQNALHHLFAFIDRDNYDIPPLINTSLKYLLRTCPSLINQPDSFGVYPILYAIRRMRDFCDPDSGSPGHAVRNQDYVPRSLFHLEKTVYDLVATGADLSVRDSRGNTGLHYLAASKLGAGDRAGHEQRGLLPLFLQRADPRARNADGVTALEMLFSTKNGRWCEEEEQDYERFYALGRNILDAFERAGYP</sequence>